<feature type="transmembrane region" description="Helical" evidence="1">
    <location>
        <begin position="285"/>
        <end position="306"/>
    </location>
</feature>
<dbReference type="eggNOG" id="COG1835">
    <property type="taxonomic scope" value="Bacteria"/>
</dbReference>
<dbReference type="AlphaFoldDB" id="A0A089YUP6"/>
<feature type="transmembrane region" description="Helical" evidence="1">
    <location>
        <begin position="43"/>
        <end position="60"/>
    </location>
</feature>
<evidence type="ECO:0000256" key="1">
    <source>
        <dbReference type="SAM" id="Phobius"/>
    </source>
</evidence>
<feature type="transmembrane region" description="Helical" evidence="1">
    <location>
        <begin position="12"/>
        <end position="37"/>
    </location>
</feature>
<dbReference type="GO" id="GO:0016747">
    <property type="term" value="F:acyltransferase activity, transferring groups other than amino-acyl groups"/>
    <property type="evidence" value="ECO:0007669"/>
    <property type="project" value="InterPro"/>
</dbReference>
<organism evidence="3 4">
    <name type="scientific">Pseudomonas rhizosphaerae</name>
    <dbReference type="NCBI Taxonomy" id="216142"/>
    <lineage>
        <taxon>Bacteria</taxon>
        <taxon>Pseudomonadati</taxon>
        <taxon>Pseudomonadota</taxon>
        <taxon>Gammaproteobacteria</taxon>
        <taxon>Pseudomonadales</taxon>
        <taxon>Pseudomonadaceae</taxon>
        <taxon>Pseudomonas</taxon>
    </lineage>
</organism>
<evidence type="ECO:0000259" key="2">
    <source>
        <dbReference type="Pfam" id="PF01757"/>
    </source>
</evidence>
<dbReference type="HOGENOM" id="CLU_005679_2_1_6"/>
<dbReference type="Pfam" id="PF01757">
    <property type="entry name" value="Acyl_transf_3"/>
    <property type="match status" value="1"/>
</dbReference>
<evidence type="ECO:0000313" key="4">
    <source>
        <dbReference type="Proteomes" id="UP000029499"/>
    </source>
</evidence>
<feature type="transmembrane region" description="Helical" evidence="1">
    <location>
        <begin position="220"/>
        <end position="240"/>
    </location>
</feature>
<dbReference type="Proteomes" id="UP000029499">
    <property type="component" value="Chromosome"/>
</dbReference>
<dbReference type="GO" id="GO:0016020">
    <property type="term" value="C:membrane"/>
    <property type="evidence" value="ECO:0007669"/>
    <property type="project" value="TreeGrafter"/>
</dbReference>
<feature type="transmembrane region" description="Helical" evidence="1">
    <location>
        <begin position="169"/>
        <end position="187"/>
    </location>
</feature>
<dbReference type="PANTHER" id="PTHR23028:SF131">
    <property type="entry name" value="BLR2367 PROTEIN"/>
    <property type="match status" value="1"/>
</dbReference>
<dbReference type="KEGG" id="prh:LT40_18825"/>
<reference evidence="3 4" key="1">
    <citation type="journal article" date="2015" name="J. Biotechnol.">
        <title>Complete genome sequence of Pseudomonas rhizosphaerae IH5T (=DSM 16299T), a phosphate-solubilizing rhizobacterium for bacterial biofertilizer.</title>
        <authorList>
            <person name="Kwak Y."/>
            <person name="Jung B.K."/>
            <person name="Shin J.H."/>
        </authorList>
    </citation>
    <scope>NUCLEOTIDE SEQUENCE [LARGE SCALE GENOMIC DNA]</scope>
    <source>
        <strain evidence="3">DSM 16299</strain>
    </source>
</reference>
<protein>
    <recommendedName>
        <fullName evidence="2">Acyltransferase 3 domain-containing protein</fullName>
    </recommendedName>
</protein>
<feature type="domain" description="Acyltransferase 3" evidence="2">
    <location>
        <begin position="10"/>
        <end position="351"/>
    </location>
</feature>
<feature type="transmembrane region" description="Helical" evidence="1">
    <location>
        <begin position="193"/>
        <end position="211"/>
    </location>
</feature>
<feature type="transmembrane region" description="Helical" evidence="1">
    <location>
        <begin position="142"/>
        <end position="162"/>
    </location>
</feature>
<keyword evidence="4" id="KW-1185">Reference proteome</keyword>
<dbReference type="InterPro" id="IPR050879">
    <property type="entry name" value="Acyltransferase_3"/>
</dbReference>
<name>A0A089YUP6_9PSED</name>
<evidence type="ECO:0000313" key="3">
    <source>
        <dbReference type="EMBL" id="AIS19329.1"/>
    </source>
</evidence>
<keyword evidence="1" id="KW-1133">Transmembrane helix</keyword>
<dbReference type="GO" id="GO:0000271">
    <property type="term" value="P:polysaccharide biosynthetic process"/>
    <property type="evidence" value="ECO:0007669"/>
    <property type="project" value="TreeGrafter"/>
</dbReference>
<dbReference type="STRING" id="216142.LT40_18825"/>
<keyword evidence="1" id="KW-0472">Membrane</keyword>
<feature type="transmembrane region" description="Helical" evidence="1">
    <location>
        <begin position="330"/>
        <end position="354"/>
    </location>
</feature>
<keyword evidence="1" id="KW-0812">Transmembrane</keyword>
<dbReference type="RefSeq" id="WP_043192555.1">
    <property type="nucleotide sequence ID" value="NZ_CP009533.1"/>
</dbReference>
<dbReference type="InterPro" id="IPR002656">
    <property type="entry name" value="Acyl_transf_3_dom"/>
</dbReference>
<gene>
    <name evidence="3" type="ORF">LT40_18825</name>
</gene>
<dbReference type="OrthoDB" id="9767863at2"/>
<accession>A0A089YUP6</accession>
<proteinExistence type="predicted"/>
<feature type="transmembrane region" description="Helical" evidence="1">
    <location>
        <begin position="72"/>
        <end position="93"/>
    </location>
</feature>
<sequence>MASGQRFHVLDSLRGICALAVVLYHLHVVGSLTELAFFRSADLFVDFFFVLSGFVITHAYGARHDLDLRRFFILRTFRLAPLHVCLLGVFILFEFVKWGAAQQGVSFNKEPFTGMYAPSQILPNLLLIQAWTPLTENMSFNYPSWSISIEYYMYLVFAAVVLCTSARRVLVWAGIVIGAGALLYSGAGPFTALAYKGLACFFAGALCYKVFEILRRKGQLGFRVASLLEVLAGGLIVWTLSSDDPNKAVLASGLFCLTVTLYAFDAGVVSSLLKMRLFELLGRLSYSIYLTHVIILSVLILLFMVLEKKTGLTLAPVFGDFRYLDSGYVWLNNLIVALVLLAVVGISFVTYHLIEVNGQKLGRRLLGQRMPVQAVPG</sequence>
<dbReference type="EMBL" id="CP009533">
    <property type="protein sequence ID" value="AIS19329.1"/>
    <property type="molecule type" value="Genomic_DNA"/>
</dbReference>
<feature type="transmembrane region" description="Helical" evidence="1">
    <location>
        <begin position="252"/>
        <end position="273"/>
    </location>
</feature>
<dbReference type="PANTHER" id="PTHR23028">
    <property type="entry name" value="ACETYLTRANSFERASE"/>
    <property type="match status" value="1"/>
</dbReference>